<feature type="compositionally biased region" description="Polar residues" evidence="1">
    <location>
        <begin position="69"/>
        <end position="78"/>
    </location>
</feature>
<dbReference type="AlphaFoldDB" id="A0A834KI73"/>
<organism evidence="2 3">
    <name type="scientific">Vespula pensylvanica</name>
    <name type="common">Western yellow jacket</name>
    <name type="synonym">Wasp</name>
    <dbReference type="NCBI Taxonomy" id="30213"/>
    <lineage>
        <taxon>Eukaryota</taxon>
        <taxon>Metazoa</taxon>
        <taxon>Ecdysozoa</taxon>
        <taxon>Arthropoda</taxon>
        <taxon>Hexapoda</taxon>
        <taxon>Insecta</taxon>
        <taxon>Pterygota</taxon>
        <taxon>Neoptera</taxon>
        <taxon>Endopterygota</taxon>
        <taxon>Hymenoptera</taxon>
        <taxon>Apocrita</taxon>
        <taxon>Aculeata</taxon>
        <taxon>Vespoidea</taxon>
        <taxon>Vespidae</taxon>
        <taxon>Vespinae</taxon>
        <taxon>Vespula</taxon>
    </lineage>
</organism>
<evidence type="ECO:0000313" key="3">
    <source>
        <dbReference type="Proteomes" id="UP000600918"/>
    </source>
</evidence>
<reference evidence="2" key="1">
    <citation type="journal article" date="2020" name="G3 (Bethesda)">
        <title>High-Quality Assemblies for Three Invasive Social Wasps from the &lt;i&gt;Vespula&lt;/i&gt; Genus.</title>
        <authorList>
            <person name="Harrop T.W.R."/>
            <person name="Guhlin J."/>
            <person name="McLaughlin G.M."/>
            <person name="Permina E."/>
            <person name="Stockwell P."/>
            <person name="Gilligan J."/>
            <person name="Le Lec M.F."/>
            <person name="Gruber M.A.M."/>
            <person name="Quinn O."/>
            <person name="Lovegrove M."/>
            <person name="Duncan E.J."/>
            <person name="Remnant E.J."/>
            <person name="Van Eeckhoven J."/>
            <person name="Graham B."/>
            <person name="Knapp R.A."/>
            <person name="Langford K.W."/>
            <person name="Kronenberg Z."/>
            <person name="Press M.O."/>
            <person name="Eacker S.M."/>
            <person name="Wilson-Rankin E.E."/>
            <person name="Purcell J."/>
            <person name="Lester P.J."/>
            <person name="Dearden P.K."/>
        </authorList>
    </citation>
    <scope>NUCLEOTIDE SEQUENCE</scope>
    <source>
        <strain evidence="2">Volc-1</strain>
    </source>
</reference>
<protein>
    <submittedName>
        <fullName evidence="2">Uncharacterized protein</fullName>
    </submittedName>
</protein>
<dbReference type="EMBL" id="JACSDY010000015">
    <property type="protein sequence ID" value="KAF7407063.1"/>
    <property type="molecule type" value="Genomic_DNA"/>
</dbReference>
<gene>
    <name evidence="2" type="ORF">H0235_014719</name>
</gene>
<comment type="caution">
    <text evidence="2">The sequence shown here is derived from an EMBL/GenBank/DDBJ whole genome shotgun (WGS) entry which is preliminary data.</text>
</comment>
<dbReference type="Proteomes" id="UP000600918">
    <property type="component" value="Unassembled WGS sequence"/>
</dbReference>
<proteinExistence type="predicted"/>
<sequence length="430" mass="48409">MDAQSFARIRVGGIIKWFKEVGFEARGKAETRTAIGENGRAIKLEGMLPRRVSTKPLLHLYRQGRDVSNSTTARATNVENEDKEDGKRKKRSTHVFGKSVADVSLWRDKFHLQSGSATRYVSVGRQLRVTCRVTSKERVGFYVDESETSMSNAMLPYFRPEERKDRWVVEPSRRSTSRNSATFVKGDLEPHEYVNRSWTTGLASRAVPNEEPPRSRSLKGNGGRAAVRTKSFLNALTRKSYGAARLRGCFDEVRYETYQEAKEPSSDQVRVSACVLTTSRLFENCSVTFASPFVLVLLTDLRTDKASFEPKQSFVPEKAKRPRGRSSVRCLHESIQGSKFEYESGPKKNPRVSNIRSTGSSGTLLYASACKVRFKNATPDRGVARGRNCNRDKCVFCTSRSHASTGPMEFQKDVLFPRIDTYPNPNFHAG</sequence>
<name>A0A834KI73_VESPE</name>
<keyword evidence="3" id="KW-1185">Reference proteome</keyword>
<accession>A0A834KI73</accession>
<evidence type="ECO:0000313" key="2">
    <source>
        <dbReference type="EMBL" id="KAF7407063.1"/>
    </source>
</evidence>
<feature type="region of interest" description="Disordered" evidence="1">
    <location>
        <begin position="204"/>
        <end position="223"/>
    </location>
</feature>
<feature type="region of interest" description="Disordered" evidence="1">
    <location>
        <begin position="69"/>
        <end position="92"/>
    </location>
</feature>
<evidence type="ECO:0000256" key="1">
    <source>
        <dbReference type="SAM" id="MobiDB-lite"/>
    </source>
</evidence>